<name>A0A6M0IEQ3_9BACT</name>
<keyword evidence="2" id="KW-1133">Transmembrane helix</keyword>
<keyword evidence="2" id="KW-0472">Membrane</keyword>
<evidence type="ECO:0000256" key="1">
    <source>
        <dbReference type="SAM" id="MobiDB-lite"/>
    </source>
</evidence>
<organism evidence="4 5">
    <name type="scientific">Spirosoma agri</name>
    <dbReference type="NCBI Taxonomy" id="1987381"/>
    <lineage>
        <taxon>Bacteria</taxon>
        <taxon>Pseudomonadati</taxon>
        <taxon>Bacteroidota</taxon>
        <taxon>Cytophagia</taxon>
        <taxon>Cytophagales</taxon>
        <taxon>Cytophagaceae</taxon>
        <taxon>Spirosoma</taxon>
    </lineage>
</organism>
<evidence type="ECO:0008006" key="6">
    <source>
        <dbReference type="Google" id="ProtNLM"/>
    </source>
</evidence>
<feature type="transmembrane region" description="Helical" evidence="2">
    <location>
        <begin position="191"/>
        <end position="210"/>
    </location>
</feature>
<reference evidence="4 5" key="1">
    <citation type="submission" date="2020-02" db="EMBL/GenBank/DDBJ databases">
        <title>Draft genome sequence of two Spirosoma agri KCTC 52727 and Spirosoma terrae KCTC 52035.</title>
        <authorList>
            <person name="Rojas J."/>
            <person name="Ambika Manirajan B."/>
            <person name="Ratering S."/>
            <person name="Suarez C."/>
            <person name="Schnell S."/>
        </authorList>
    </citation>
    <scope>NUCLEOTIDE SEQUENCE [LARGE SCALE GENOMIC DNA]</scope>
    <source>
        <strain evidence="4 5">KCTC 52727</strain>
    </source>
</reference>
<dbReference type="Proteomes" id="UP000477386">
    <property type="component" value="Unassembled WGS sequence"/>
</dbReference>
<proteinExistence type="predicted"/>
<accession>A0A6M0IEQ3</accession>
<feature type="transmembrane region" description="Helical" evidence="2">
    <location>
        <begin position="164"/>
        <end position="184"/>
    </location>
</feature>
<dbReference type="RefSeq" id="WP_164035991.1">
    <property type="nucleotide sequence ID" value="NZ_JAAGNZ010000001.1"/>
</dbReference>
<evidence type="ECO:0000313" key="5">
    <source>
        <dbReference type="Proteomes" id="UP000477386"/>
    </source>
</evidence>
<protein>
    <recommendedName>
        <fullName evidence="6">DUF5683 domain-containing protein</fullName>
    </recommendedName>
</protein>
<feature type="chain" id="PRO_5027043758" description="DUF5683 domain-containing protein" evidence="3">
    <location>
        <begin position="20"/>
        <end position="302"/>
    </location>
</feature>
<gene>
    <name evidence="4" type="ORF">GK091_07635</name>
</gene>
<feature type="region of interest" description="Disordered" evidence="1">
    <location>
        <begin position="112"/>
        <end position="159"/>
    </location>
</feature>
<feature type="compositionally biased region" description="Low complexity" evidence="1">
    <location>
        <begin position="130"/>
        <end position="147"/>
    </location>
</feature>
<evidence type="ECO:0000256" key="3">
    <source>
        <dbReference type="SAM" id="SignalP"/>
    </source>
</evidence>
<dbReference type="AlphaFoldDB" id="A0A6M0IEQ3"/>
<evidence type="ECO:0000313" key="4">
    <source>
        <dbReference type="EMBL" id="NEU66749.1"/>
    </source>
</evidence>
<keyword evidence="5" id="KW-1185">Reference proteome</keyword>
<keyword evidence="3" id="KW-0732">Signal</keyword>
<keyword evidence="2" id="KW-0812">Transmembrane</keyword>
<feature type="signal peptide" evidence="3">
    <location>
        <begin position="1"/>
        <end position="19"/>
    </location>
</feature>
<feature type="compositionally biased region" description="Polar residues" evidence="1">
    <location>
        <begin position="148"/>
        <end position="159"/>
    </location>
</feature>
<evidence type="ECO:0000256" key="2">
    <source>
        <dbReference type="SAM" id="Phobius"/>
    </source>
</evidence>
<feature type="transmembrane region" description="Helical" evidence="2">
    <location>
        <begin position="245"/>
        <end position="265"/>
    </location>
</feature>
<sequence length="302" mass="33032">MRLFFFSLLSLVTSLSSLAQERVRNVRLRVFDSTQLEIRYDLLTARPGDSIYADVQSRVRGPLRMLPQFVRGDVGLRVIAGTDRRIIWNALANGYALNEEIQATVRVKTGLPPNTTTLAASPDSPAQRDPAATTGSAPSPAIPSATGQPSAVQPSAVQPQNRRYAGPAWALLSVVAPGIGNVFVQLPKPKLGLRPLLFIGCYGLAAYGIVERQKSIDNLSLYEQQKSTPAAETYRKLSDDHHSRYLLATRGALIAVATDVVLTFMRGLRNDRLQKEGSRIQSFTIYPGLQAGQPTAVVRYLF</sequence>
<dbReference type="EMBL" id="JAAGNZ010000001">
    <property type="protein sequence ID" value="NEU66749.1"/>
    <property type="molecule type" value="Genomic_DNA"/>
</dbReference>
<comment type="caution">
    <text evidence="4">The sequence shown here is derived from an EMBL/GenBank/DDBJ whole genome shotgun (WGS) entry which is preliminary data.</text>
</comment>